<dbReference type="EMBL" id="JASCXX010000007">
    <property type="protein sequence ID" value="MDI6448828.1"/>
    <property type="molecule type" value="Genomic_DNA"/>
</dbReference>
<keyword evidence="3" id="KW-1185">Reference proteome</keyword>
<dbReference type="RefSeq" id="WP_349244239.1">
    <property type="nucleotide sequence ID" value="NZ_JASCXX010000007.1"/>
</dbReference>
<evidence type="ECO:0000313" key="2">
    <source>
        <dbReference type="EMBL" id="MDI6448828.1"/>
    </source>
</evidence>
<dbReference type="Proteomes" id="UP001431776">
    <property type="component" value="Unassembled WGS sequence"/>
</dbReference>
<feature type="region of interest" description="Disordered" evidence="1">
    <location>
        <begin position="1"/>
        <end position="30"/>
    </location>
</feature>
<gene>
    <name evidence="2" type="ORF">QJ522_07200</name>
</gene>
<accession>A0AAW6U0Q9</accession>
<reference evidence="2" key="1">
    <citation type="submission" date="2023-05" db="EMBL/GenBank/DDBJ databases">
        <title>Anaerotaeda fermentans gen. nov., sp. nov., a novel anaerobic planctomycete of the new family within the order Sedimentisphaerales isolated from Taman Peninsula, Russia.</title>
        <authorList>
            <person name="Khomyakova M.A."/>
            <person name="Merkel A.Y."/>
            <person name="Slobodkin A.I."/>
        </authorList>
    </citation>
    <scope>NUCLEOTIDE SEQUENCE</scope>
    <source>
        <strain evidence="2">M17dextr</strain>
    </source>
</reference>
<protein>
    <recommendedName>
        <fullName evidence="4">Resolvase/invertase-type recombinase catalytic domain-containing protein</fullName>
    </recommendedName>
</protein>
<evidence type="ECO:0000313" key="3">
    <source>
        <dbReference type="Proteomes" id="UP001431776"/>
    </source>
</evidence>
<organism evidence="2 3">
    <name type="scientific">Anaerobaca lacustris</name>
    <dbReference type="NCBI Taxonomy" id="3044600"/>
    <lineage>
        <taxon>Bacteria</taxon>
        <taxon>Pseudomonadati</taxon>
        <taxon>Planctomycetota</taxon>
        <taxon>Phycisphaerae</taxon>
        <taxon>Sedimentisphaerales</taxon>
        <taxon>Anaerobacaceae</taxon>
        <taxon>Anaerobaca</taxon>
    </lineage>
</organism>
<feature type="compositionally biased region" description="Basic residues" evidence="1">
    <location>
        <begin position="1"/>
        <end position="12"/>
    </location>
</feature>
<comment type="caution">
    <text evidence="2">The sequence shown here is derived from an EMBL/GenBank/DDBJ whole genome shotgun (WGS) entry which is preliminary data.</text>
</comment>
<evidence type="ECO:0008006" key="4">
    <source>
        <dbReference type="Google" id="ProtNLM"/>
    </source>
</evidence>
<evidence type="ECO:0000256" key="1">
    <source>
        <dbReference type="SAM" id="MobiDB-lite"/>
    </source>
</evidence>
<sequence length="51" mass="5554">MRTRQQTKKAVAHVRLSGGRTGNPRQGMEAQGAEMGALVLGNDYRILKEAT</sequence>
<name>A0AAW6U0Q9_9BACT</name>
<proteinExistence type="predicted"/>
<dbReference type="AlphaFoldDB" id="A0AAW6U0Q9"/>